<feature type="compositionally biased region" description="Low complexity" evidence="1">
    <location>
        <begin position="292"/>
        <end position="311"/>
    </location>
</feature>
<sequence length="395" mass="40682">MNVFPSHPNSERPPSGRGAPAPSPLGSSPALAFLCAVAGPGWARQAALAPLAWSPPRPLPVLARSKVAKVPLAAPCTPVPRAQGGRAEGGGWASAGSCGPGPHIWNLHLSGRRPATAPTAQLGPPVGARGPAVPRLARPGPSPGAHKGSPSLALPGRCTISGSPPPFLAAGRRSRVETKARRRRRGDKGAGGGGRGAHQSAALSSRITSSYAASSSRRWPLKLTPAMLLAGPRPNGQTHRRTDVQWRREGKKESPPPPPRSLCSVASGASQRPGEGSRPAGGGGRRLRPARSLRALGPSAALARPRGRAAPPSRPAPGRPHAPHPPPLRAAPRSGSALPLPRRVSPTSQTLAYRVPDVGAHPLPQPHTPRRPHLTKIPVCSHYPGPASPLFLSSC</sequence>
<feature type="compositionally biased region" description="Low complexity" evidence="1">
    <location>
        <begin position="204"/>
        <end position="218"/>
    </location>
</feature>
<reference evidence="2" key="1">
    <citation type="submission" date="2024-06" db="UniProtKB">
        <authorList>
            <consortium name="Ensembl"/>
        </authorList>
    </citation>
    <scope>IDENTIFICATION</scope>
</reference>
<accession>M3Z6H2</accession>
<feature type="compositionally biased region" description="Low complexity" evidence="1">
    <location>
        <begin position="12"/>
        <end position="24"/>
    </location>
</feature>
<dbReference type="STRING" id="9669.ENSMPUP00000019185"/>
<feature type="region of interest" description="Disordered" evidence="1">
    <location>
        <begin position="114"/>
        <end position="345"/>
    </location>
</feature>
<dbReference type="AlphaFoldDB" id="M3Z6H2"/>
<feature type="compositionally biased region" description="Pro residues" evidence="1">
    <location>
        <begin position="312"/>
        <end position="329"/>
    </location>
</feature>
<dbReference type="EMBL" id="AEYP01000270">
    <property type="status" value="NOT_ANNOTATED_CDS"/>
    <property type="molecule type" value="Genomic_DNA"/>
</dbReference>
<protein>
    <submittedName>
        <fullName evidence="2">Uncharacterized protein</fullName>
    </submittedName>
</protein>
<name>M3Z6H2_MUSPF</name>
<dbReference type="InParanoid" id="M3Z6H2"/>
<dbReference type="Ensembl" id="ENSMPUT00000019464.1">
    <property type="protein sequence ID" value="ENSMPUP00000019185.1"/>
    <property type="gene ID" value="ENSMPUG00000019312.1"/>
</dbReference>
<evidence type="ECO:0000256" key="1">
    <source>
        <dbReference type="SAM" id="MobiDB-lite"/>
    </source>
</evidence>
<dbReference type="HOGENOM" id="CLU_698211_0_0_1"/>
<feature type="compositionally biased region" description="Low complexity" evidence="1">
    <location>
        <begin position="123"/>
        <end position="135"/>
    </location>
</feature>
<organism evidence="2">
    <name type="scientific">Mustela putorius furo</name>
    <name type="common">European domestic ferret</name>
    <name type="synonym">Mustela furo</name>
    <dbReference type="NCBI Taxonomy" id="9669"/>
    <lineage>
        <taxon>Eukaryota</taxon>
        <taxon>Metazoa</taxon>
        <taxon>Chordata</taxon>
        <taxon>Craniata</taxon>
        <taxon>Vertebrata</taxon>
        <taxon>Euteleostomi</taxon>
        <taxon>Mammalia</taxon>
        <taxon>Eutheria</taxon>
        <taxon>Laurasiatheria</taxon>
        <taxon>Carnivora</taxon>
        <taxon>Caniformia</taxon>
        <taxon>Musteloidea</taxon>
        <taxon>Mustelidae</taxon>
        <taxon>Mustelinae</taxon>
        <taxon>Mustela</taxon>
    </lineage>
</organism>
<evidence type="ECO:0000313" key="2">
    <source>
        <dbReference type="Ensembl" id="ENSMPUP00000019185.1"/>
    </source>
</evidence>
<feature type="compositionally biased region" description="Basic and acidic residues" evidence="1">
    <location>
        <begin position="240"/>
        <end position="254"/>
    </location>
</feature>
<feature type="region of interest" description="Disordered" evidence="1">
    <location>
        <begin position="1"/>
        <end position="24"/>
    </location>
</feature>
<proteinExistence type="predicted"/>